<reference evidence="2 3" key="1">
    <citation type="journal article" date="2015" name="Genome Announc.">
        <title>Expanding the biotechnology potential of lactobacilli through comparative genomics of 213 strains and associated genera.</title>
        <authorList>
            <person name="Sun Z."/>
            <person name="Harris H.M."/>
            <person name="McCann A."/>
            <person name="Guo C."/>
            <person name="Argimon S."/>
            <person name="Zhang W."/>
            <person name="Yang X."/>
            <person name="Jeffery I.B."/>
            <person name="Cooney J.C."/>
            <person name="Kagawa T.F."/>
            <person name="Liu W."/>
            <person name="Song Y."/>
            <person name="Salvetti E."/>
            <person name="Wrobel A."/>
            <person name="Rasinkangas P."/>
            <person name="Parkhill J."/>
            <person name="Rea M.C."/>
            <person name="O'Sullivan O."/>
            <person name="Ritari J."/>
            <person name="Douillard F.P."/>
            <person name="Paul Ross R."/>
            <person name="Yang R."/>
            <person name="Briner A.E."/>
            <person name="Felis G.E."/>
            <person name="de Vos W.M."/>
            <person name="Barrangou R."/>
            <person name="Klaenhammer T.R."/>
            <person name="Caufield P.W."/>
            <person name="Cui Y."/>
            <person name="Zhang H."/>
            <person name="O'Toole P.W."/>
        </authorList>
    </citation>
    <scope>NUCLEOTIDE SEQUENCE [LARGE SCALE GENOMIC DNA]</scope>
    <source>
        <strain evidence="2 3">DSM 20253</strain>
    </source>
</reference>
<evidence type="ECO:0000313" key="2">
    <source>
        <dbReference type="EMBL" id="KRM93058.1"/>
    </source>
</evidence>
<evidence type="ECO:0000259" key="1">
    <source>
        <dbReference type="SMART" id="SM00893"/>
    </source>
</evidence>
<accession>A0A0R2CQ81</accession>
<dbReference type="InterPro" id="IPR012255">
    <property type="entry name" value="ETF_b"/>
</dbReference>
<dbReference type="SMART" id="SM00893">
    <property type="entry name" value="ETF"/>
    <property type="match status" value="1"/>
</dbReference>
<name>A0A0R2CQ81_9LACO</name>
<proteinExistence type="predicted"/>
<dbReference type="AlphaFoldDB" id="A0A0R2CQ81"/>
<sequence length="226" mass="25069">MNPYDKYAIETALQLREKYKGNVTAVSLGTKTETEKVLREALSLGVDSAITALDDKFSEINAYSPSLGYILGNLPIQKADYYIVGREAADDNQAVVGAGIAAALGTDFVDNVDEIKTQDNEQLTLVSRWDQSELSATYTQKPLVISVTDTINTPRLPSFKTKIQARKAEIKEITVKQPKQFEVKQLGNTKLALPELKKKTAVIFNLDEDENAVNELFTKLQQQNIL</sequence>
<dbReference type="InterPro" id="IPR014729">
    <property type="entry name" value="Rossmann-like_a/b/a_fold"/>
</dbReference>
<feature type="domain" description="Electron transfer flavoprotein alpha/beta-subunit N-terminal" evidence="1">
    <location>
        <begin position="1"/>
        <end position="185"/>
    </location>
</feature>
<evidence type="ECO:0000313" key="3">
    <source>
        <dbReference type="Proteomes" id="UP000051638"/>
    </source>
</evidence>
<dbReference type="Proteomes" id="UP000051638">
    <property type="component" value="Unassembled WGS sequence"/>
</dbReference>
<dbReference type="STRING" id="1423796.FC24_GL000537"/>
<dbReference type="PATRIC" id="fig|1423796.3.peg.553"/>
<protein>
    <recommendedName>
        <fullName evidence="1">Electron transfer flavoprotein alpha/beta-subunit N-terminal domain-containing protein</fullName>
    </recommendedName>
</protein>
<dbReference type="EMBL" id="AYYI01000099">
    <property type="protein sequence ID" value="KRM93058.1"/>
    <property type="molecule type" value="Genomic_DNA"/>
</dbReference>
<dbReference type="SUPFAM" id="SSF52402">
    <property type="entry name" value="Adenine nucleotide alpha hydrolases-like"/>
    <property type="match status" value="1"/>
</dbReference>
<dbReference type="GO" id="GO:0009055">
    <property type="term" value="F:electron transfer activity"/>
    <property type="evidence" value="ECO:0007669"/>
    <property type="project" value="InterPro"/>
</dbReference>
<dbReference type="Gene3D" id="3.40.50.620">
    <property type="entry name" value="HUPs"/>
    <property type="match status" value="1"/>
</dbReference>
<dbReference type="Pfam" id="PF01012">
    <property type="entry name" value="ETF"/>
    <property type="match status" value="1"/>
</dbReference>
<comment type="caution">
    <text evidence="2">The sequence shown here is derived from an EMBL/GenBank/DDBJ whole genome shotgun (WGS) entry which is preliminary data.</text>
</comment>
<gene>
    <name evidence="2" type="ORF">FC24_GL000537</name>
</gene>
<keyword evidence="3" id="KW-1185">Reference proteome</keyword>
<dbReference type="InterPro" id="IPR014730">
    <property type="entry name" value="ETF_a/b_N"/>
</dbReference>
<dbReference type="PANTHER" id="PTHR21294">
    <property type="entry name" value="ELECTRON TRANSFER FLAVOPROTEIN BETA-SUBUNIT"/>
    <property type="match status" value="1"/>
</dbReference>
<organism evidence="2 3">
    <name type="scientific">Loigolactobacillus rennini DSM 20253</name>
    <dbReference type="NCBI Taxonomy" id="1423796"/>
    <lineage>
        <taxon>Bacteria</taxon>
        <taxon>Bacillati</taxon>
        <taxon>Bacillota</taxon>
        <taxon>Bacilli</taxon>
        <taxon>Lactobacillales</taxon>
        <taxon>Lactobacillaceae</taxon>
        <taxon>Loigolactobacillus</taxon>
    </lineage>
</organism>